<accession>A0AA37NQG9</accession>
<dbReference type="Gene3D" id="1.20.1250.20">
    <property type="entry name" value="MFS general substrate transporter like domains"/>
    <property type="match status" value="1"/>
</dbReference>
<evidence type="ECO:0000256" key="6">
    <source>
        <dbReference type="SAM" id="Phobius"/>
    </source>
</evidence>
<comment type="subcellular location">
    <subcellularLocation>
        <location evidence="1">Cell membrane</location>
        <topology evidence="1">Multi-pass membrane protein</topology>
    </subcellularLocation>
</comment>
<keyword evidence="4 6" id="KW-1133">Transmembrane helix</keyword>
<evidence type="ECO:0000256" key="4">
    <source>
        <dbReference type="ARBA" id="ARBA00022989"/>
    </source>
</evidence>
<feature type="transmembrane region" description="Helical" evidence="6">
    <location>
        <begin position="12"/>
        <end position="38"/>
    </location>
</feature>
<dbReference type="Pfam" id="PF07690">
    <property type="entry name" value="MFS_1"/>
    <property type="match status" value="1"/>
</dbReference>
<feature type="transmembrane region" description="Helical" evidence="6">
    <location>
        <begin position="140"/>
        <end position="164"/>
    </location>
</feature>
<feature type="transmembrane region" description="Helical" evidence="6">
    <location>
        <begin position="213"/>
        <end position="230"/>
    </location>
</feature>
<evidence type="ECO:0000256" key="2">
    <source>
        <dbReference type="ARBA" id="ARBA00022475"/>
    </source>
</evidence>
<name>A0AA37NQG9_9BACT</name>
<evidence type="ECO:0000256" key="1">
    <source>
        <dbReference type="ARBA" id="ARBA00004651"/>
    </source>
</evidence>
<feature type="transmembrane region" description="Helical" evidence="6">
    <location>
        <begin position="275"/>
        <end position="297"/>
    </location>
</feature>
<feature type="domain" description="Major facilitator superfamily (MFS) profile" evidence="7">
    <location>
        <begin position="12"/>
        <end position="385"/>
    </location>
</feature>
<sequence length="392" mass="40142">MKKRLAYSPGRLVAILTFGVFGIINTEMGIVGIIPQIAETFGVTVPQAGWTVGVFALVVAVSAPVMPLLFSGTDRRTVMLLALGLFTAGNIVSALTDSFAVLLAARALPAFLHPAYVSMAFSTAAASVRSEEAPKAVSKVFIGVSAGMVLGVPVTSLIAGHASFSAAMTFFAAVNAATLAATLLCVPQLPIARRISYGAQLGVLKKAVMRRSLIAFTLINGAMFGFFSYMSDFLNRVTEVSSDTASALLLVYGGANIAGNLLAGRLLARNARRCMIVLPVLLSAAYLLLFAAGAYAVAAAATILALGVLAGMASNTGQYMISDAAPEAPDFANGLFLTSANLGTTVGTALCGLFIAGFGTRSSLLGALLFSAAGIGSVIARNRTGKLKAATP</sequence>
<dbReference type="GO" id="GO:0022857">
    <property type="term" value="F:transmembrane transporter activity"/>
    <property type="evidence" value="ECO:0007669"/>
    <property type="project" value="InterPro"/>
</dbReference>
<dbReference type="GO" id="GO:0005886">
    <property type="term" value="C:plasma membrane"/>
    <property type="evidence" value="ECO:0007669"/>
    <property type="project" value="UniProtKB-SubCell"/>
</dbReference>
<dbReference type="EMBL" id="BQOL01000001">
    <property type="protein sequence ID" value="GKI17772.1"/>
    <property type="molecule type" value="Genomic_DNA"/>
</dbReference>
<evidence type="ECO:0000259" key="7">
    <source>
        <dbReference type="PROSITE" id="PS50850"/>
    </source>
</evidence>
<evidence type="ECO:0000256" key="5">
    <source>
        <dbReference type="ARBA" id="ARBA00023136"/>
    </source>
</evidence>
<dbReference type="RefSeq" id="WP_244076109.1">
    <property type="nucleotide sequence ID" value="NZ_AP025581.1"/>
</dbReference>
<protein>
    <submittedName>
        <fullName evidence="8">MFS transporter</fullName>
    </submittedName>
</protein>
<feature type="transmembrane region" description="Helical" evidence="6">
    <location>
        <begin position="362"/>
        <end position="380"/>
    </location>
</feature>
<evidence type="ECO:0000256" key="3">
    <source>
        <dbReference type="ARBA" id="ARBA00022692"/>
    </source>
</evidence>
<feature type="transmembrane region" description="Helical" evidence="6">
    <location>
        <begin position="111"/>
        <end position="128"/>
    </location>
</feature>
<feature type="transmembrane region" description="Helical" evidence="6">
    <location>
        <begin position="245"/>
        <end position="263"/>
    </location>
</feature>
<dbReference type="InterPro" id="IPR020846">
    <property type="entry name" value="MFS_dom"/>
</dbReference>
<evidence type="ECO:0000313" key="9">
    <source>
        <dbReference type="Proteomes" id="UP001055105"/>
    </source>
</evidence>
<proteinExistence type="predicted"/>
<dbReference type="SUPFAM" id="SSF103473">
    <property type="entry name" value="MFS general substrate transporter"/>
    <property type="match status" value="1"/>
</dbReference>
<dbReference type="PANTHER" id="PTHR43124">
    <property type="entry name" value="PURINE EFFLUX PUMP PBUE"/>
    <property type="match status" value="1"/>
</dbReference>
<dbReference type="CDD" id="cd17324">
    <property type="entry name" value="MFS_NepI_like"/>
    <property type="match status" value="1"/>
</dbReference>
<feature type="transmembrane region" description="Helical" evidence="6">
    <location>
        <begin position="170"/>
        <end position="192"/>
    </location>
</feature>
<dbReference type="InterPro" id="IPR050189">
    <property type="entry name" value="MFS_Efflux_Transporters"/>
</dbReference>
<comment type="caution">
    <text evidence="8">The sequence shown here is derived from an EMBL/GenBank/DDBJ whole genome shotgun (WGS) entry which is preliminary data.</text>
</comment>
<organism evidence="8 9">
    <name type="scientific">Alistipes finegoldii</name>
    <dbReference type="NCBI Taxonomy" id="214856"/>
    <lineage>
        <taxon>Bacteria</taxon>
        <taxon>Pseudomonadati</taxon>
        <taxon>Bacteroidota</taxon>
        <taxon>Bacteroidia</taxon>
        <taxon>Bacteroidales</taxon>
        <taxon>Rikenellaceae</taxon>
        <taxon>Alistipes</taxon>
    </lineage>
</organism>
<dbReference type="InterPro" id="IPR036259">
    <property type="entry name" value="MFS_trans_sf"/>
</dbReference>
<keyword evidence="3 6" id="KW-0812">Transmembrane</keyword>
<dbReference type="PANTHER" id="PTHR43124:SF3">
    <property type="entry name" value="CHLORAMPHENICOL EFFLUX PUMP RV0191"/>
    <property type="match status" value="1"/>
</dbReference>
<keyword evidence="5 6" id="KW-0472">Membrane</keyword>
<dbReference type="PROSITE" id="PS50850">
    <property type="entry name" value="MFS"/>
    <property type="match status" value="1"/>
</dbReference>
<reference evidence="8" key="1">
    <citation type="submission" date="2022-01" db="EMBL/GenBank/DDBJ databases">
        <title>Novel bile acid biosynthetic pathways are enriched in the microbiome of centenarians.</title>
        <authorList>
            <person name="Sato Y."/>
            <person name="Atarashi K."/>
            <person name="Plichta R.D."/>
            <person name="Arai Y."/>
            <person name="Sasajima S."/>
            <person name="Kearney M.S."/>
            <person name="Suda W."/>
            <person name="Takeshita K."/>
            <person name="Sasaki T."/>
            <person name="Okamoto S."/>
            <person name="Skelly N.A."/>
            <person name="Okamura Y."/>
            <person name="Vlamakis H."/>
            <person name="Li Y."/>
            <person name="Tanoue T."/>
            <person name="Takei H."/>
            <person name="Nittono H."/>
            <person name="Narushima S."/>
            <person name="Irie J."/>
            <person name="Itoh H."/>
            <person name="Moriya K."/>
            <person name="Sugiura Y."/>
            <person name="Suematsu M."/>
            <person name="Moritoki N."/>
            <person name="Shibata S."/>
            <person name="Littman R.D."/>
            <person name="Fischbach A.M."/>
            <person name="Uwamino Y."/>
            <person name="Inoue T."/>
            <person name="Honda A."/>
            <person name="Hattori M."/>
            <person name="Murai T."/>
            <person name="Xavier J.R."/>
            <person name="Hirose N."/>
            <person name="Honda K."/>
        </authorList>
    </citation>
    <scope>NUCLEOTIDE SEQUENCE</scope>
    <source>
        <strain evidence="8">CE91-St16</strain>
    </source>
</reference>
<evidence type="ECO:0000313" key="8">
    <source>
        <dbReference type="EMBL" id="GKI17772.1"/>
    </source>
</evidence>
<gene>
    <name evidence="8" type="ORF">CE91St16_06800</name>
</gene>
<dbReference type="InterPro" id="IPR011701">
    <property type="entry name" value="MFS"/>
</dbReference>
<feature type="transmembrane region" description="Helical" evidence="6">
    <location>
        <begin position="334"/>
        <end position="356"/>
    </location>
</feature>
<dbReference type="Proteomes" id="UP001055105">
    <property type="component" value="Unassembled WGS sequence"/>
</dbReference>
<feature type="transmembrane region" description="Helical" evidence="6">
    <location>
        <begin position="50"/>
        <end position="70"/>
    </location>
</feature>
<dbReference type="AlphaFoldDB" id="A0AA37NQG9"/>
<keyword evidence="2" id="KW-1003">Cell membrane</keyword>
<feature type="transmembrane region" description="Helical" evidence="6">
    <location>
        <begin position="77"/>
        <end position="105"/>
    </location>
</feature>